<dbReference type="InterPro" id="IPR029044">
    <property type="entry name" value="Nucleotide-diphossugar_trans"/>
</dbReference>
<feature type="transmembrane region" description="Helical" evidence="2">
    <location>
        <begin position="911"/>
        <end position="934"/>
    </location>
</feature>
<evidence type="ECO:0000313" key="6">
    <source>
        <dbReference type="Proteomes" id="UP001150266"/>
    </source>
</evidence>
<feature type="transmembrane region" description="Helical" evidence="2">
    <location>
        <begin position="240"/>
        <end position="261"/>
    </location>
</feature>
<dbReference type="InterPro" id="IPR057688">
    <property type="entry name" value="DUF7928"/>
</dbReference>
<feature type="transmembrane region" description="Helical" evidence="2">
    <location>
        <begin position="284"/>
        <end position="305"/>
    </location>
</feature>
<feature type="region of interest" description="Disordered" evidence="1">
    <location>
        <begin position="505"/>
        <end position="562"/>
    </location>
</feature>
<dbReference type="Pfam" id="PF25550">
    <property type="entry name" value="DUF7928"/>
    <property type="match status" value="1"/>
</dbReference>
<feature type="transmembrane region" description="Helical" evidence="2">
    <location>
        <begin position="1069"/>
        <end position="1090"/>
    </location>
</feature>
<dbReference type="PANTHER" id="PTHR35408">
    <property type="entry name" value="CHROMOSOME 15, WHOLE GENOME SHOTGUN SEQUENCE"/>
    <property type="match status" value="1"/>
</dbReference>
<dbReference type="OrthoDB" id="38531at2759"/>
<organism evidence="5 6">
    <name type="scientific">Lentinula aciculospora</name>
    <dbReference type="NCBI Taxonomy" id="153920"/>
    <lineage>
        <taxon>Eukaryota</taxon>
        <taxon>Fungi</taxon>
        <taxon>Dikarya</taxon>
        <taxon>Basidiomycota</taxon>
        <taxon>Agaricomycotina</taxon>
        <taxon>Agaricomycetes</taxon>
        <taxon>Agaricomycetidae</taxon>
        <taxon>Agaricales</taxon>
        <taxon>Marasmiineae</taxon>
        <taxon>Omphalotaceae</taxon>
        <taxon>Lentinula</taxon>
    </lineage>
</organism>
<feature type="domain" description="DUF7928" evidence="4">
    <location>
        <begin position="4"/>
        <end position="163"/>
    </location>
</feature>
<dbReference type="InterPro" id="IPR001173">
    <property type="entry name" value="Glyco_trans_2-like"/>
</dbReference>
<keyword evidence="6" id="KW-1185">Reference proteome</keyword>
<feature type="compositionally biased region" description="Polar residues" evidence="1">
    <location>
        <begin position="506"/>
        <end position="534"/>
    </location>
</feature>
<protein>
    <submittedName>
        <fullName evidence="5">Glycosyltransferase family 2 protein</fullName>
    </submittedName>
</protein>
<feature type="domain" description="Glycosyltransferase 2-like" evidence="3">
    <location>
        <begin position="711"/>
        <end position="930"/>
    </location>
</feature>
<name>A0A9W9ABX3_9AGAR</name>
<dbReference type="SUPFAM" id="SSF53448">
    <property type="entry name" value="Nucleotide-diphospho-sugar transferases"/>
    <property type="match status" value="1"/>
</dbReference>
<comment type="caution">
    <text evidence="5">The sequence shown here is derived from an EMBL/GenBank/DDBJ whole genome shotgun (WGS) entry which is preliminary data.</text>
</comment>
<keyword evidence="2" id="KW-1133">Transmembrane helix</keyword>
<evidence type="ECO:0000259" key="4">
    <source>
        <dbReference type="Pfam" id="PF25550"/>
    </source>
</evidence>
<dbReference type="Proteomes" id="UP001150266">
    <property type="component" value="Unassembled WGS sequence"/>
</dbReference>
<reference evidence="5" key="1">
    <citation type="submission" date="2022-08" db="EMBL/GenBank/DDBJ databases">
        <title>A Global Phylogenomic Analysis of the Shiitake Genus Lentinula.</title>
        <authorList>
            <consortium name="DOE Joint Genome Institute"/>
            <person name="Sierra-Patev S."/>
            <person name="Min B."/>
            <person name="Naranjo-Ortiz M."/>
            <person name="Looney B."/>
            <person name="Konkel Z."/>
            <person name="Slot J.C."/>
            <person name="Sakamoto Y."/>
            <person name="Steenwyk J.L."/>
            <person name="Rokas A."/>
            <person name="Carro J."/>
            <person name="Camarero S."/>
            <person name="Ferreira P."/>
            <person name="Molpeceres G."/>
            <person name="Ruiz-Duenas F.J."/>
            <person name="Serrano A."/>
            <person name="Henrissat B."/>
            <person name="Drula E."/>
            <person name="Hughes K.W."/>
            <person name="Mata J.L."/>
            <person name="Ishikawa N.K."/>
            <person name="Vargas-Isla R."/>
            <person name="Ushijima S."/>
            <person name="Smith C.A."/>
            <person name="Ahrendt S."/>
            <person name="Andreopoulos W."/>
            <person name="He G."/>
            <person name="Labutti K."/>
            <person name="Lipzen A."/>
            <person name="Ng V."/>
            <person name="Riley R."/>
            <person name="Sandor L."/>
            <person name="Barry K."/>
            <person name="Martinez A.T."/>
            <person name="Xiao Y."/>
            <person name="Gibbons J.G."/>
            <person name="Terashima K."/>
            <person name="Grigoriev I.V."/>
            <person name="Hibbett D.S."/>
        </authorList>
    </citation>
    <scope>NUCLEOTIDE SEQUENCE</scope>
    <source>
        <strain evidence="5">JLM2183</strain>
    </source>
</reference>
<proteinExistence type="predicted"/>
<evidence type="ECO:0000259" key="3">
    <source>
        <dbReference type="Pfam" id="PF13632"/>
    </source>
</evidence>
<accession>A0A9W9ABX3</accession>
<feature type="region of interest" description="Disordered" evidence="1">
    <location>
        <begin position="441"/>
        <end position="465"/>
    </location>
</feature>
<dbReference type="EMBL" id="JAOTPV010000008">
    <property type="protein sequence ID" value="KAJ4479171.1"/>
    <property type="molecule type" value="Genomic_DNA"/>
</dbReference>
<evidence type="ECO:0000256" key="1">
    <source>
        <dbReference type="SAM" id="MobiDB-lite"/>
    </source>
</evidence>
<dbReference type="Pfam" id="PF13632">
    <property type="entry name" value="Glyco_trans_2_3"/>
    <property type="match status" value="1"/>
</dbReference>
<dbReference type="Gene3D" id="3.90.550.10">
    <property type="entry name" value="Spore Coat Polysaccharide Biosynthesis Protein SpsA, Chain A"/>
    <property type="match status" value="1"/>
</dbReference>
<feature type="transmembrane region" description="Helical" evidence="2">
    <location>
        <begin position="1037"/>
        <end position="1063"/>
    </location>
</feature>
<keyword evidence="2" id="KW-0472">Membrane</keyword>
<gene>
    <name evidence="5" type="ORF">J3R30DRAFT_3289722</name>
</gene>
<evidence type="ECO:0000313" key="5">
    <source>
        <dbReference type="EMBL" id="KAJ4479171.1"/>
    </source>
</evidence>
<keyword evidence="2" id="KW-0812">Transmembrane</keyword>
<evidence type="ECO:0000256" key="2">
    <source>
        <dbReference type="SAM" id="Phobius"/>
    </source>
</evidence>
<feature type="transmembrane region" description="Helical" evidence="2">
    <location>
        <begin position="946"/>
        <end position="965"/>
    </location>
</feature>
<dbReference type="PANTHER" id="PTHR35408:SF3">
    <property type="entry name" value="GLYCOSYLTRANSFERASE 2-LIKE DOMAIN-CONTAINING PROTEIN"/>
    <property type="match status" value="1"/>
</dbReference>
<dbReference type="AlphaFoldDB" id="A0A9W9ABX3"/>
<sequence length="1099" mass="121987">MDYDRWDALLHHIFKQTQGSDAWFRPAEENLSSGVAIRVADDPIPEYRVFPYENVSLEPFEAAVKKLGPVVAVKVRSAAVHAAIAEAPPDDTSLYVDANTRIQIIDTMLQLPFADKEQCAAFIRDERVLVVWSNSLDTIIPVCQEFDASLIKLLWRSRPTGTNTNSSLHSQSFLGAGSVSGHDSASVSVQSQPLNPITESGRPIQTKTIRTWYGRKRTVPVIPSITGPEPPRKLALYAPLYNGLAAGLALVFIGNGVRVLIREYLLTAPVPNTPDPEPTSMQRYLRFVLAVTLPFLYCVSLFFTLQILQNVTMAIGPIAHYHRNSRYYSAVPPKAPQSSTEEDKPEVLPHITIQMPVYRESLETVLSPSIASLKRAMQTYARQGGTSSIFVCDDGMRTSGMSKADRDERIRYYRSEGIGWVARPRDGCPAGGLDMIEEASDAMADPEKGLGTKKKKSKSDASSRGNLTYHRAGRFKKASNMNYGLSLSLCMERHLLALVEARKANTGPNSNANSTSSRGPSNLNPNANPQARPTSSSQQSHSRRISHSYPPQNGSGRASPRVAHGTYGIYGMQYLNRDGDDMRVGGLSGNSNVNEPSPVLGPGNAIAAPTPTPTSGAFASQTSPLMRSDPLGPGFANAVPGTPGPAAAEAYYELGMDPLGDLYGDETLEDLEEEALDMAIEEMWEESRSASDSSGWKPWAANGKAMRVGEIILLVDSDTIVPEDCLRDAAREMANSPNVAIIQHESDVMQVAHHYFENGIAYFTRRINRCISMACANGEIAPFVGHNAFLRWRAIQDASFEDLTDNNRVTREKMWSESNVSEDFDMALRLLGRGYDIRWATYSNGGFKEGVSLTVDDELNRWQKYAYGCNELLFNPLSQWWRRGPIARQINRFIWSNAPVHYKISMMAYMFSYYGIAASITIGIINYVLLGFAFPVDGFYMHSFEIWLATTVVFFGSGNVGYTLLEYRLGKRELLWGFLENVMWIPFFFFFFGGLGIPVSQALLAHLFSYNITWSATVKEVQRSNFFKEIPKIAKRFWFPLIVSFILIAAMIILSTTLVPIGWRIDGSSWAVIFPLAVVASCHILFPIVLNPWLMVFSY</sequence>